<evidence type="ECO:0000313" key="1">
    <source>
        <dbReference type="EMBL" id="KAJ7628782.1"/>
    </source>
</evidence>
<name>A0AAD7BRP5_9AGAR</name>
<organism evidence="1 2">
    <name type="scientific">Roridomyces roridus</name>
    <dbReference type="NCBI Taxonomy" id="1738132"/>
    <lineage>
        <taxon>Eukaryota</taxon>
        <taxon>Fungi</taxon>
        <taxon>Dikarya</taxon>
        <taxon>Basidiomycota</taxon>
        <taxon>Agaricomycotina</taxon>
        <taxon>Agaricomycetes</taxon>
        <taxon>Agaricomycetidae</taxon>
        <taxon>Agaricales</taxon>
        <taxon>Marasmiineae</taxon>
        <taxon>Mycenaceae</taxon>
        <taxon>Roridomyces</taxon>
    </lineage>
</organism>
<comment type="caution">
    <text evidence="1">The sequence shown here is derived from an EMBL/GenBank/DDBJ whole genome shotgun (WGS) entry which is preliminary data.</text>
</comment>
<dbReference type="EMBL" id="JARKIF010000010">
    <property type="protein sequence ID" value="KAJ7628782.1"/>
    <property type="molecule type" value="Genomic_DNA"/>
</dbReference>
<proteinExistence type="predicted"/>
<accession>A0AAD7BRP5</accession>
<reference evidence="1" key="1">
    <citation type="submission" date="2023-03" db="EMBL/GenBank/DDBJ databases">
        <title>Massive genome expansion in bonnet fungi (Mycena s.s.) driven by repeated elements and novel gene families across ecological guilds.</title>
        <authorList>
            <consortium name="Lawrence Berkeley National Laboratory"/>
            <person name="Harder C.B."/>
            <person name="Miyauchi S."/>
            <person name="Viragh M."/>
            <person name="Kuo A."/>
            <person name="Thoen E."/>
            <person name="Andreopoulos B."/>
            <person name="Lu D."/>
            <person name="Skrede I."/>
            <person name="Drula E."/>
            <person name="Henrissat B."/>
            <person name="Morin E."/>
            <person name="Kohler A."/>
            <person name="Barry K."/>
            <person name="LaButti K."/>
            <person name="Morin E."/>
            <person name="Salamov A."/>
            <person name="Lipzen A."/>
            <person name="Mereny Z."/>
            <person name="Hegedus B."/>
            <person name="Baldrian P."/>
            <person name="Stursova M."/>
            <person name="Weitz H."/>
            <person name="Taylor A."/>
            <person name="Grigoriev I.V."/>
            <person name="Nagy L.G."/>
            <person name="Martin F."/>
            <person name="Kauserud H."/>
        </authorList>
    </citation>
    <scope>NUCLEOTIDE SEQUENCE</scope>
    <source>
        <strain evidence="1">9284</strain>
    </source>
</reference>
<evidence type="ECO:0000313" key="2">
    <source>
        <dbReference type="Proteomes" id="UP001221142"/>
    </source>
</evidence>
<dbReference type="AlphaFoldDB" id="A0AAD7BRP5"/>
<sequence length="257" mass="29211">MVIPGITAEELEDFLDYFFESKLVAAPEVLDAKRQQRRFANLFRLGHLWDMEETRKVAREGLEGLPLKSATVLHYARCFHVPDWVDPVVRRLLCPVPISRVLDDVTGSEDRTTVPQLTNDDACTLGGMTINILYQAYLAIQHERNVIAYAAPRLPITEDMDFGDCSNHTECIRILPDFWFRTVGRKVLHPKSPLPLKEIGAYLRNHGPFPGMTPKCYADMVAKWEQNCFGEEAIIDAAVKGIQRFNSFYGIAVRVDD</sequence>
<keyword evidence="2" id="KW-1185">Reference proteome</keyword>
<gene>
    <name evidence="1" type="ORF">FB45DRAFT_867760</name>
</gene>
<protein>
    <submittedName>
        <fullName evidence="1">Uncharacterized protein</fullName>
    </submittedName>
</protein>
<dbReference type="Proteomes" id="UP001221142">
    <property type="component" value="Unassembled WGS sequence"/>
</dbReference>